<protein>
    <recommendedName>
        <fullName evidence="4">DUF4410 domain-containing protein</fullName>
    </recommendedName>
</protein>
<reference evidence="2 3" key="1">
    <citation type="submission" date="2018-05" db="EMBL/GenBank/DDBJ databases">
        <title>Description of Sphingomonas pokkalii sp nov, isolated from the rhizosphere of saline tolerant pokkali rice and its draft genome analysis.</title>
        <authorList>
            <person name="Menon R."/>
            <person name="Kumari S."/>
            <person name="Rameshkumar N."/>
        </authorList>
    </citation>
    <scope>NUCLEOTIDE SEQUENCE [LARGE SCALE GENOMIC DNA]</scope>
    <source>
        <strain evidence="2 3">L3B27</strain>
    </source>
</reference>
<evidence type="ECO:0000313" key="3">
    <source>
        <dbReference type="Proteomes" id="UP000245890"/>
    </source>
</evidence>
<gene>
    <name evidence="2" type="ORF">DD559_08765</name>
</gene>
<dbReference type="RefSeq" id="WP_116468834.1">
    <property type="nucleotide sequence ID" value="NZ_QENQ01000001.1"/>
</dbReference>
<keyword evidence="1" id="KW-0732">Signal</keyword>
<feature type="chain" id="PRO_5015589331" description="DUF4410 domain-containing protein" evidence="1">
    <location>
        <begin position="23"/>
        <end position="218"/>
    </location>
</feature>
<evidence type="ECO:0008006" key="4">
    <source>
        <dbReference type="Google" id="ProtNLM"/>
    </source>
</evidence>
<dbReference type="EMBL" id="QENQ01000001">
    <property type="protein sequence ID" value="PVX29395.1"/>
    <property type="molecule type" value="Genomic_DNA"/>
</dbReference>
<dbReference type="AlphaFoldDB" id="A0A2U0SDN4"/>
<accession>A0A2U0SDN4</accession>
<dbReference type="Proteomes" id="UP000245890">
    <property type="component" value="Unassembled WGS sequence"/>
</dbReference>
<proteinExistence type="predicted"/>
<dbReference type="OrthoDB" id="7506853at2"/>
<evidence type="ECO:0000256" key="1">
    <source>
        <dbReference type="SAM" id="SignalP"/>
    </source>
</evidence>
<comment type="caution">
    <text evidence="2">The sequence shown here is derived from an EMBL/GenBank/DDBJ whole genome shotgun (WGS) entry which is preliminary data.</text>
</comment>
<keyword evidence="3" id="KW-1185">Reference proteome</keyword>
<organism evidence="2 3">
    <name type="scientific">Sphingomonas pokkalii</name>
    <dbReference type="NCBI Taxonomy" id="2175090"/>
    <lineage>
        <taxon>Bacteria</taxon>
        <taxon>Pseudomonadati</taxon>
        <taxon>Pseudomonadota</taxon>
        <taxon>Alphaproteobacteria</taxon>
        <taxon>Sphingomonadales</taxon>
        <taxon>Sphingomonadaceae</taxon>
        <taxon>Sphingomonas</taxon>
    </lineage>
</organism>
<feature type="signal peptide" evidence="1">
    <location>
        <begin position="1"/>
        <end position="22"/>
    </location>
</feature>
<sequence length="218" mass="23838">MSKKKMLTAIVAVGLGMGVSHAAAQTAPCELHIWPAERMNSMTTGLLGGGLLDSALHGKKDARNKAQMASALDSPTQLDLLQSLDLKTLLSLPADIQVVRHEQPLERHSMNKVKTRRSDSKAACYSELIVADVFYQKAAIYGRSLKTLFMVRDFGSDDKIDFEYKAWGGNGLKLFPPKEGEDTVAALDELGTVFKKNFEEFAKNERTAVAARPKVAAK</sequence>
<name>A0A2U0SDN4_9SPHN</name>
<evidence type="ECO:0000313" key="2">
    <source>
        <dbReference type="EMBL" id="PVX29395.1"/>
    </source>
</evidence>